<reference evidence="1 2" key="1">
    <citation type="journal article" date="2021" name="bioRxiv">
        <title>Chromosome-scale and haplotype-resolved genome assembly of a tetraploid potato cultivar.</title>
        <authorList>
            <person name="Sun H."/>
            <person name="Jiao W.-B."/>
            <person name="Krause K."/>
            <person name="Campoy J.A."/>
            <person name="Goel M."/>
            <person name="Folz-Donahue K."/>
            <person name="Kukat C."/>
            <person name="Huettel B."/>
            <person name="Schneeberger K."/>
        </authorList>
    </citation>
    <scope>NUCLEOTIDE SEQUENCE [LARGE SCALE GENOMIC DNA]</scope>
    <source>
        <strain evidence="1">SolTubOtavaFocal</strain>
        <tissue evidence="1">Leaves</tissue>
    </source>
</reference>
<accession>A0ABQ7VIE4</accession>
<evidence type="ECO:0008006" key="3">
    <source>
        <dbReference type="Google" id="ProtNLM"/>
    </source>
</evidence>
<dbReference type="EMBL" id="JAIVGD010000013">
    <property type="protein sequence ID" value="KAH0763844.1"/>
    <property type="molecule type" value="Genomic_DNA"/>
</dbReference>
<proteinExistence type="predicted"/>
<keyword evidence="2" id="KW-1185">Reference proteome</keyword>
<evidence type="ECO:0000313" key="2">
    <source>
        <dbReference type="Proteomes" id="UP000826656"/>
    </source>
</evidence>
<dbReference type="Proteomes" id="UP000826656">
    <property type="component" value="Unassembled WGS sequence"/>
</dbReference>
<dbReference type="PANTHER" id="PTHR34222:SF99">
    <property type="entry name" value="PROTEIN, PUTATIVE-RELATED"/>
    <property type="match status" value="1"/>
</dbReference>
<name>A0ABQ7VIE4_SOLTU</name>
<evidence type="ECO:0000313" key="1">
    <source>
        <dbReference type="EMBL" id="KAH0763844.1"/>
    </source>
</evidence>
<organism evidence="1 2">
    <name type="scientific">Solanum tuberosum</name>
    <name type="common">Potato</name>
    <dbReference type="NCBI Taxonomy" id="4113"/>
    <lineage>
        <taxon>Eukaryota</taxon>
        <taxon>Viridiplantae</taxon>
        <taxon>Streptophyta</taxon>
        <taxon>Embryophyta</taxon>
        <taxon>Tracheophyta</taxon>
        <taxon>Spermatophyta</taxon>
        <taxon>Magnoliopsida</taxon>
        <taxon>eudicotyledons</taxon>
        <taxon>Gunneridae</taxon>
        <taxon>Pentapetalae</taxon>
        <taxon>asterids</taxon>
        <taxon>lamiids</taxon>
        <taxon>Solanales</taxon>
        <taxon>Solanaceae</taxon>
        <taxon>Solanoideae</taxon>
        <taxon>Solaneae</taxon>
        <taxon>Solanum</taxon>
    </lineage>
</organism>
<gene>
    <name evidence="1" type="ORF">KY290_019917</name>
</gene>
<dbReference type="PANTHER" id="PTHR34222">
    <property type="entry name" value="GAG_PRE-INTEGRS DOMAIN-CONTAINING PROTEIN"/>
    <property type="match status" value="1"/>
</dbReference>
<sequence length="411" mass="45568">MKKLWEEVNTIDVSSYCTCVCTCGGKTKLHKDEHNRRLIHLLMGLNEMYTTIRGNILMMSTLPSMAQAFVILSQEENQGEMKPHNNTVLDSTSLNAYGQFNNGTSFKNPRTIYSSTKEGRNGPGNFNNTAFRDQDTQRAYVYKLHGYPSNSRFPKGKGSGFAGNICASEMNEGQSEGDHELKRQIPLNLFKDQYEQLLNLLGTLQVGNGGTNSDNSNNMMNGAVNLAVKVTEIGDVSLSPMLTLNKGPSSLKSPLELGRAKNGLYFLCPKCHNCCPSSAEINSSLVKCHLVPSLVNVDKDFNRNNCSVKDSDSINKNGYSTISSLVCPNDNCSSFAITSNHTHDDELLWHTRLGHVPFVKMKNISTIPVTFSPKQPFNCTIFPVARQTRLPFPESTTATKVYMDTFAQMQE</sequence>
<comment type="caution">
    <text evidence="1">The sequence shown here is derived from an EMBL/GenBank/DDBJ whole genome shotgun (WGS) entry which is preliminary data.</text>
</comment>
<protein>
    <recommendedName>
        <fullName evidence="3">GAG-pre-integrase domain-containing protein</fullName>
    </recommendedName>
</protein>